<dbReference type="PANTHER" id="PTHR23526">
    <property type="entry name" value="INTEGRAL MEMBRANE TRANSPORT PROTEIN-RELATED"/>
    <property type="match status" value="1"/>
</dbReference>
<dbReference type="InterPro" id="IPR052528">
    <property type="entry name" value="Sugar_transport-like"/>
</dbReference>
<dbReference type="SUPFAM" id="SSF103473">
    <property type="entry name" value="MFS general substrate transporter"/>
    <property type="match status" value="1"/>
</dbReference>
<feature type="transmembrane region" description="Helical" evidence="2">
    <location>
        <begin position="47"/>
        <end position="71"/>
    </location>
</feature>
<keyword evidence="2" id="KW-0812">Transmembrane</keyword>
<evidence type="ECO:0000256" key="2">
    <source>
        <dbReference type="SAM" id="Phobius"/>
    </source>
</evidence>
<dbReference type="InterPro" id="IPR011701">
    <property type="entry name" value="MFS"/>
</dbReference>
<dbReference type="KEGG" id="sap:Sulac_1994"/>
<dbReference type="Gene3D" id="1.20.1250.20">
    <property type="entry name" value="MFS general substrate transporter like domains"/>
    <property type="match status" value="1"/>
</dbReference>
<evidence type="ECO:0000256" key="1">
    <source>
        <dbReference type="ARBA" id="ARBA00004651"/>
    </source>
</evidence>
<name>G8U1G4_SULAD</name>
<organism evidence="3 4">
    <name type="scientific">Sulfobacillus acidophilus (strain ATCC 700253 / DSM 10332 / NAL)</name>
    <dbReference type="NCBI Taxonomy" id="679936"/>
    <lineage>
        <taxon>Bacteria</taxon>
        <taxon>Bacillati</taxon>
        <taxon>Bacillota</taxon>
        <taxon>Clostridia</taxon>
        <taxon>Eubacteriales</taxon>
        <taxon>Clostridiales Family XVII. Incertae Sedis</taxon>
        <taxon>Sulfobacillus</taxon>
    </lineage>
</organism>
<dbReference type="GO" id="GO:0022857">
    <property type="term" value="F:transmembrane transporter activity"/>
    <property type="evidence" value="ECO:0007669"/>
    <property type="project" value="InterPro"/>
</dbReference>
<reference evidence="4" key="1">
    <citation type="submission" date="2011-12" db="EMBL/GenBank/DDBJ databases">
        <title>The complete genome of chromosome of Sulfobacillus acidophilus DSM 10332.</title>
        <authorList>
            <person name="Lucas S."/>
            <person name="Han J."/>
            <person name="Lapidus A."/>
            <person name="Bruce D."/>
            <person name="Goodwin L."/>
            <person name="Pitluck S."/>
            <person name="Peters L."/>
            <person name="Kyrpides N."/>
            <person name="Mavromatis K."/>
            <person name="Ivanova N."/>
            <person name="Mikhailova N."/>
            <person name="Chertkov O."/>
            <person name="Saunders E."/>
            <person name="Detter J.C."/>
            <person name="Tapia R."/>
            <person name="Han C."/>
            <person name="Land M."/>
            <person name="Hauser L."/>
            <person name="Markowitz V."/>
            <person name="Cheng J.-F."/>
            <person name="Hugenholtz P."/>
            <person name="Woyke T."/>
            <person name="Wu D."/>
            <person name="Pukall R."/>
            <person name="Gehrich-Schroeter G."/>
            <person name="Schneider S."/>
            <person name="Klenk H.-P."/>
            <person name="Eisen J.A."/>
        </authorList>
    </citation>
    <scope>NUCLEOTIDE SEQUENCE [LARGE SCALE GENOMIC DNA]</scope>
    <source>
        <strain evidence="4">ATCC 700253 / DSM 10332 / NAL</strain>
    </source>
</reference>
<dbReference type="GO" id="GO:0005886">
    <property type="term" value="C:plasma membrane"/>
    <property type="evidence" value="ECO:0007669"/>
    <property type="project" value="UniProtKB-SubCell"/>
</dbReference>
<feature type="transmembrane region" description="Helical" evidence="2">
    <location>
        <begin position="373"/>
        <end position="392"/>
    </location>
</feature>
<protein>
    <submittedName>
        <fullName evidence="3">Major facilitator superfamily MFS_1</fullName>
    </submittedName>
</protein>
<dbReference type="Proteomes" id="UP000005439">
    <property type="component" value="Chromosome"/>
</dbReference>
<comment type="subcellular location">
    <subcellularLocation>
        <location evidence="1">Cell membrane</location>
        <topology evidence="1">Multi-pass membrane protein</topology>
    </subcellularLocation>
</comment>
<dbReference type="PATRIC" id="fig|679936.5.peg.2057"/>
<sequence length="416" mass="45426">MSAPSGRFLDRGTRWLLATMAGATTAGAIASVFVNLFIFVVSHQLRALALFNGIYFLTLNGVFYLVAAVFARHAPIRPYRLGLFLTAGFYGVLWFLGPTANRHLVGLGILQGVAQGFFWFGANLMTFDTVDPAQRIRFYGINSAVSSVAGVLGPLAGGLIIGFLPHFEGYLLVFSAAVVLYGITFGISLAVPPGPPLGDMPLRVSFQLARRFPLWRDALKTLAVRGTREAMTGLAGVFLVYLATRSAWLVGVYSSVSAVMRMVGSLAVARWVTPEKRERSLWIGVVGMSLGALALFGLRAGAWAVFLYGVVMSFSMPWFTVPNEAIPLDVMDQDPDVTRHRVGYMLSRELALNSGRLASMGLLMVLYQKWPHPMTLVIFVLLASMAQGYVAWTGQLIWRRLHARVSPAFAEVPSPR</sequence>
<feature type="transmembrane region" description="Helical" evidence="2">
    <location>
        <begin position="281"/>
        <end position="298"/>
    </location>
</feature>
<keyword evidence="4" id="KW-1185">Reference proteome</keyword>
<keyword evidence="2" id="KW-1133">Transmembrane helix</keyword>
<dbReference type="AlphaFoldDB" id="G8U1G4"/>
<feature type="transmembrane region" description="Helical" evidence="2">
    <location>
        <begin position="139"/>
        <end position="164"/>
    </location>
</feature>
<dbReference type="HOGENOM" id="CLU_054389_0_0_9"/>
<dbReference type="InterPro" id="IPR036259">
    <property type="entry name" value="MFS_trans_sf"/>
</dbReference>
<feature type="transmembrane region" description="Helical" evidence="2">
    <location>
        <begin position="170"/>
        <end position="191"/>
    </location>
</feature>
<feature type="transmembrane region" description="Helical" evidence="2">
    <location>
        <begin position="250"/>
        <end position="269"/>
    </location>
</feature>
<evidence type="ECO:0000313" key="4">
    <source>
        <dbReference type="Proteomes" id="UP000005439"/>
    </source>
</evidence>
<feature type="transmembrane region" description="Helical" evidence="2">
    <location>
        <begin position="103"/>
        <end position="127"/>
    </location>
</feature>
<feature type="transmembrane region" description="Helical" evidence="2">
    <location>
        <begin position="15"/>
        <end position="41"/>
    </location>
</feature>
<dbReference type="Pfam" id="PF07690">
    <property type="entry name" value="MFS_1"/>
    <property type="match status" value="1"/>
</dbReference>
<evidence type="ECO:0000313" key="3">
    <source>
        <dbReference type="EMBL" id="AEW05484.1"/>
    </source>
</evidence>
<dbReference type="PANTHER" id="PTHR23526:SF2">
    <property type="entry name" value="MAJOR FACILITATOR SUPERFAMILY (MFS) PROFILE DOMAIN-CONTAINING PROTEIN"/>
    <property type="match status" value="1"/>
</dbReference>
<reference evidence="3 4" key="2">
    <citation type="journal article" date="2012" name="Stand. Genomic Sci.">
        <title>Complete genome sequence of the moderately thermophilic mineral-sulfide-oxidizing firmicute Sulfobacillus acidophilus type strain (NAL(T)).</title>
        <authorList>
            <person name="Anderson I."/>
            <person name="Chertkov O."/>
            <person name="Chen A."/>
            <person name="Saunders E."/>
            <person name="Lapidus A."/>
            <person name="Nolan M."/>
            <person name="Lucas S."/>
            <person name="Hammon N."/>
            <person name="Deshpande S."/>
            <person name="Cheng J.F."/>
            <person name="Han C."/>
            <person name="Tapia R."/>
            <person name="Goodwin L.A."/>
            <person name="Pitluck S."/>
            <person name="Liolios K."/>
            <person name="Pagani I."/>
            <person name="Ivanova N."/>
            <person name="Mikhailova N."/>
            <person name="Pati A."/>
            <person name="Palaniappan K."/>
            <person name="Land M."/>
            <person name="Pan C."/>
            <person name="Rohde M."/>
            <person name="Pukall R."/>
            <person name="Goker M."/>
            <person name="Detter J.C."/>
            <person name="Woyke T."/>
            <person name="Bristow J."/>
            <person name="Eisen J.A."/>
            <person name="Markowitz V."/>
            <person name="Hugenholtz P."/>
            <person name="Kyrpides N.C."/>
            <person name="Klenk H.P."/>
            <person name="Mavromatis K."/>
        </authorList>
    </citation>
    <scope>NUCLEOTIDE SEQUENCE [LARGE SCALE GENOMIC DNA]</scope>
    <source>
        <strain evidence="4">ATCC 700253 / DSM 10332 / NAL</strain>
    </source>
</reference>
<feature type="transmembrane region" description="Helical" evidence="2">
    <location>
        <begin position="78"/>
        <end position="97"/>
    </location>
</feature>
<accession>G8U1G4</accession>
<proteinExistence type="predicted"/>
<dbReference type="EMBL" id="CP003179">
    <property type="protein sequence ID" value="AEW05484.1"/>
    <property type="molecule type" value="Genomic_DNA"/>
</dbReference>
<keyword evidence="2" id="KW-0472">Membrane</keyword>
<gene>
    <name evidence="3" type="ordered locus">Sulac_1994</name>
</gene>
<dbReference type="STRING" id="679936.Sulac_1994"/>